<feature type="compositionally biased region" description="Basic and acidic residues" evidence="4">
    <location>
        <begin position="418"/>
        <end position="462"/>
    </location>
</feature>
<feature type="compositionally biased region" description="Low complexity" evidence="4">
    <location>
        <begin position="141"/>
        <end position="158"/>
    </location>
</feature>
<dbReference type="Gene3D" id="3.30.710.10">
    <property type="entry name" value="Potassium Channel Kv1.1, Chain A"/>
    <property type="match status" value="1"/>
</dbReference>
<dbReference type="AlphaFoldDB" id="A0A1J4K4F5"/>
<feature type="compositionally biased region" description="Polar residues" evidence="4">
    <location>
        <begin position="159"/>
        <end position="186"/>
    </location>
</feature>
<dbReference type="GeneID" id="94839556"/>
<organism evidence="5 6">
    <name type="scientific">Tritrichomonas foetus</name>
    <dbReference type="NCBI Taxonomy" id="1144522"/>
    <lineage>
        <taxon>Eukaryota</taxon>
        <taxon>Metamonada</taxon>
        <taxon>Parabasalia</taxon>
        <taxon>Tritrichomonadida</taxon>
        <taxon>Tritrichomonadidae</taxon>
        <taxon>Tritrichomonas</taxon>
    </lineage>
</organism>
<feature type="compositionally biased region" description="Low complexity" evidence="4">
    <location>
        <begin position="205"/>
        <end position="214"/>
    </location>
</feature>
<evidence type="ECO:0000313" key="6">
    <source>
        <dbReference type="Proteomes" id="UP000179807"/>
    </source>
</evidence>
<dbReference type="Pfam" id="PF00023">
    <property type="entry name" value="Ank"/>
    <property type="match status" value="1"/>
</dbReference>
<gene>
    <name evidence="5" type="ORF">TRFO_26276</name>
</gene>
<keyword evidence="2 3" id="KW-0040">ANK repeat</keyword>
<feature type="compositionally biased region" description="Basic and acidic residues" evidence="4">
    <location>
        <begin position="473"/>
        <end position="486"/>
    </location>
</feature>
<feature type="repeat" description="ANK" evidence="3">
    <location>
        <begin position="997"/>
        <end position="1020"/>
    </location>
</feature>
<protein>
    <submittedName>
        <fullName evidence="5">Uncharacterized protein</fullName>
    </submittedName>
</protein>
<dbReference type="PROSITE" id="PS50088">
    <property type="entry name" value="ANK_REPEAT"/>
    <property type="match status" value="2"/>
</dbReference>
<dbReference type="Pfam" id="PF13637">
    <property type="entry name" value="Ank_4"/>
    <property type="match status" value="1"/>
</dbReference>
<feature type="compositionally biased region" description="Basic and acidic residues" evidence="4">
    <location>
        <begin position="514"/>
        <end position="523"/>
    </location>
</feature>
<feature type="compositionally biased region" description="Low complexity" evidence="4">
    <location>
        <begin position="524"/>
        <end position="537"/>
    </location>
</feature>
<dbReference type="InterPro" id="IPR036770">
    <property type="entry name" value="Ankyrin_rpt-contain_sf"/>
</dbReference>
<evidence type="ECO:0000256" key="1">
    <source>
        <dbReference type="ARBA" id="ARBA00022737"/>
    </source>
</evidence>
<feature type="compositionally biased region" description="Acidic residues" evidence="4">
    <location>
        <begin position="393"/>
        <end position="404"/>
    </location>
</feature>
<dbReference type="OrthoDB" id="20872at2759"/>
<dbReference type="Proteomes" id="UP000179807">
    <property type="component" value="Unassembled WGS sequence"/>
</dbReference>
<name>A0A1J4K4F5_9EUKA</name>
<dbReference type="RefSeq" id="XP_068358986.1">
    <property type="nucleotide sequence ID" value="XM_068504852.1"/>
</dbReference>
<dbReference type="SMART" id="SM00248">
    <property type="entry name" value="ANK"/>
    <property type="match status" value="6"/>
</dbReference>
<dbReference type="PANTHER" id="PTHR24198:SF165">
    <property type="entry name" value="ANKYRIN REPEAT-CONTAINING PROTEIN-RELATED"/>
    <property type="match status" value="1"/>
</dbReference>
<feature type="compositionally biased region" description="Polar residues" evidence="4">
    <location>
        <begin position="247"/>
        <end position="256"/>
    </location>
</feature>
<evidence type="ECO:0000256" key="3">
    <source>
        <dbReference type="PROSITE-ProRule" id="PRU00023"/>
    </source>
</evidence>
<feature type="region of interest" description="Disordered" evidence="4">
    <location>
        <begin position="233"/>
        <end position="577"/>
    </location>
</feature>
<dbReference type="PANTHER" id="PTHR24198">
    <property type="entry name" value="ANKYRIN REPEAT AND PROTEIN KINASE DOMAIN-CONTAINING PROTEIN"/>
    <property type="match status" value="1"/>
</dbReference>
<dbReference type="VEuPathDB" id="TrichDB:TRFO_26276"/>
<dbReference type="InterPro" id="IPR011333">
    <property type="entry name" value="SKP1/BTB/POZ_sf"/>
</dbReference>
<dbReference type="SUPFAM" id="SSF54695">
    <property type="entry name" value="POZ domain"/>
    <property type="match status" value="1"/>
</dbReference>
<dbReference type="Gene3D" id="1.25.40.20">
    <property type="entry name" value="Ankyrin repeat-containing domain"/>
    <property type="match status" value="2"/>
</dbReference>
<sequence length="1084" mass="126730">MTLFSFKSGEYDDQLPDFCLKINDKKFNCSKSFLSSVSETVQKFVSKSRSHGCSCRIQDIPTGSDWSLLTRLLRNEEIEINNGNSRFLHKVAKSLHINSLEEATVPYLNRSRGSPNKSGNSNSRQNLNSYESKPESPLRTPSGSSPSKSPLKPSIKSPLNNSPYDRTNSPYDRTNSPYDRTNSPYNENLPYLKEEDRENLGGSTNANNLNAQNNRTPPKTMFNLNLKFEDLNQNRRKEKEVDLIPNSARSAQPNRRNSPKSPTSQRSSSRNNSRSPKSSRRTNVSFDLDDHVRRSPPKRSSRSMYDGEDNNISNDSPRRSSHRSSHKSSQYNKNQRYNELNEENENKYDNKENRYDNKYDKKYDEDKFDNKYEDKKYDDHSDEEQEINHIDYNENEVADDEDEPSEKPHKPFRPYTYDYDRNHEKTSYQDRENPEKYQERDRQKENEKEKRIEKSNKNDDNHHHRRSGRNSSPKHESPSRNEDKHRNSSSRHRQNKDNSPSRRNPNSSHHNSKSPKDHKERSNSRSNMNTSTSNPSPSRHHHQNHRSTSPNQPNRSSKENQNPQQNNNDKPTLNYNNLQKKPHVVFEEEEEIDEIRDEELNLEKLDPEYDNIDSLRELESSMMKLSSSSVSNVLQFCLNILPCVSLQTICRSILFCYAVRPSQAESYFILTQRLEKRINHPLFFQTMNSILDRPPPEFENEFKFFQTCLQEDRLLRIPSVKNQLLAAIRHDDIATVKALTSESNFDFNKEISDAEKDKEFRTFVTIHPSTTLLEYSALYASYQVFKYLHSKGSNMTDNIPLFAVAGGNFEIVKFCEEECCLFDDTPILAVKFHRWDIFEWLVDKQLEDYTHQHIFEVCLQFSNFKTLLKIVKRKKGKSEKMLMKATKYDNFLLYKFLFKQDDKEQLKRKFTMIKQPNGGFLPIHYAVLNQNIRFVKFLIENSPEQVNDYTTRDKFEPKKDPRLLAPIHFACKVGNLLIVRLLLQSKRVNVNEGAKGINKTPLHYAAKHGHLDIVEYLLKKRKVDVNCQTTDRLLTPLHFACMKGNVDVVKALLNKRGIKPNLRNKDSRTPQQLTANQEIIRLFK</sequence>
<proteinExistence type="predicted"/>
<accession>A0A1J4K4F5</accession>
<dbReference type="InterPro" id="IPR002110">
    <property type="entry name" value="Ankyrin_rpt"/>
</dbReference>
<dbReference type="SUPFAM" id="SSF48403">
    <property type="entry name" value="Ankyrin repeat"/>
    <property type="match status" value="2"/>
</dbReference>
<dbReference type="PROSITE" id="PS50297">
    <property type="entry name" value="ANK_REP_REGION"/>
    <property type="match status" value="2"/>
</dbReference>
<feature type="compositionally biased region" description="Basic and acidic residues" evidence="4">
    <location>
        <begin position="344"/>
        <end position="379"/>
    </location>
</feature>
<dbReference type="EMBL" id="MLAK01000744">
    <property type="protein sequence ID" value="OHT05850.1"/>
    <property type="molecule type" value="Genomic_DNA"/>
</dbReference>
<feature type="compositionally biased region" description="Basic and acidic residues" evidence="4">
    <location>
        <begin position="233"/>
        <end position="242"/>
    </location>
</feature>
<keyword evidence="6" id="KW-1185">Reference proteome</keyword>
<feature type="repeat" description="ANK" evidence="3">
    <location>
        <begin position="1032"/>
        <end position="1065"/>
    </location>
</feature>
<comment type="caution">
    <text evidence="5">The sequence shown here is derived from an EMBL/GenBank/DDBJ whole genome shotgun (WGS) entry which is preliminary data.</text>
</comment>
<evidence type="ECO:0000256" key="4">
    <source>
        <dbReference type="SAM" id="MobiDB-lite"/>
    </source>
</evidence>
<reference evidence="5" key="1">
    <citation type="submission" date="2016-10" db="EMBL/GenBank/DDBJ databases">
        <authorList>
            <person name="Benchimol M."/>
            <person name="Almeida L.G."/>
            <person name="Vasconcelos A.T."/>
            <person name="Perreira-Neves A."/>
            <person name="Rosa I.A."/>
            <person name="Tasca T."/>
            <person name="Bogo M.R."/>
            <person name="de Souza W."/>
        </authorList>
    </citation>
    <scope>NUCLEOTIDE SEQUENCE [LARGE SCALE GENOMIC DNA]</scope>
    <source>
        <strain evidence="5">K</strain>
    </source>
</reference>
<evidence type="ECO:0000313" key="5">
    <source>
        <dbReference type="EMBL" id="OHT05850.1"/>
    </source>
</evidence>
<feature type="region of interest" description="Disordered" evidence="4">
    <location>
        <begin position="108"/>
        <end position="221"/>
    </location>
</feature>
<evidence type="ECO:0000256" key="2">
    <source>
        <dbReference type="ARBA" id="ARBA00023043"/>
    </source>
</evidence>
<feature type="compositionally biased region" description="Polar residues" evidence="4">
    <location>
        <begin position="111"/>
        <end position="131"/>
    </location>
</feature>
<keyword evidence="1" id="KW-0677">Repeat</keyword>
<feature type="compositionally biased region" description="Polar residues" evidence="4">
    <location>
        <begin position="546"/>
        <end position="555"/>
    </location>
</feature>
<feature type="compositionally biased region" description="Low complexity" evidence="4">
    <location>
        <begin position="259"/>
        <end position="276"/>
    </location>
</feature>